<dbReference type="InterPro" id="IPR029441">
    <property type="entry name" value="Cass2"/>
</dbReference>
<organism evidence="5 6">
    <name type="scientific">Mesobacillus selenatarsenatis (strain DSM 18680 / JCM 14380 / FERM P-15431 / SF-1)</name>
    <dbReference type="NCBI Taxonomy" id="1321606"/>
    <lineage>
        <taxon>Bacteria</taxon>
        <taxon>Bacillati</taxon>
        <taxon>Bacillota</taxon>
        <taxon>Bacilli</taxon>
        <taxon>Bacillales</taxon>
        <taxon>Bacillaceae</taxon>
        <taxon>Mesobacillus</taxon>
    </lineage>
</organism>
<keyword evidence="3" id="KW-0804">Transcription</keyword>
<dbReference type="Pfam" id="PF14526">
    <property type="entry name" value="Cass2"/>
    <property type="match status" value="1"/>
</dbReference>
<keyword evidence="2" id="KW-0238">DNA-binding</keyword>
<dbReference type="EMBL" id="BASE01000136">
    <property type="protein sequence ID" value="GAM16710.1"/>
    <property type="molecule type" value="Genomic_DNA"/>
</dbReference>
<dbReference type="SUPFAM" id="SSF55136">
    <property type="entry name" value="Probable bacterial effector-binding domain"/>
    <property type="match status" value="1"/>
</dbReference>
<dbReference type="SMART" id="SM00871">
    <property type="entry name" value="AraC_E_bind"/>
    <property type="match status" value="1"/>
</dbReference>
<sequence>MEKTRTKINRKVVRMIQQLLLFQRIIDYIEDHIKEELSADKLARMVGYSPYHFSRIFQKQTGYTLMDYVVKRKLQFALYELVNGKKIIEIAMDYGFETHAGFTKAFKKCFGSPPSLYKEHCPTSLPQKLDLMSLHEKNTGGIVLQPQIVRRSAFNVAGKIFSIENFPSDRNVPAFWEQEGLTDGSIETYLYKELSPKKHGEYCINLSRSLDEDRCSYMFAVDYDDEKGLPDGVTATEIPEAVYAIFRTPLVEVGQFASAIKGTWRYILEDWFPHSAYEVDEAGFDFEFYDEHCHYWDFKKVYMEIHIPIKEKSRE</sequence>
<dbReference type="STRING" id="1321606.SAMD00020551_4940"/>
<keyword evidence="1" id="KW-0805">Transcription regulation</keyword>
<dbReference type="InterPro" id="IPR020449">
    <property type="entry name" value="Tscrpt_reg_AraC-type_HTH"/>
</dbReference>
<dbReference type="InterPro" id="IPR018062">
    <property type="entry name" value="HTH_AraC-typ_CS"/>
</dbReference>
<reference evidence="5 6" key="1">
    <citation type="submission" date="2013-06" db="EMBL/GenBank/DDBJ databases">
        <title>Whole genome shotgun sequence of Bacillus selenatarsenatis SF-1.</title>
        <authorList>
            <person name="Kuroda M."/>
            <person name="Sei K."/>
            <person name="Yamashita M."/>
            <person name="Ike M."/>
        </authorList>
    </citation>
    <scope>NUCLEOTIDE SEQUENCE [LARGE SCALE GENOMIC DNA]</scope>
    <source>
        <strain evidence="5 6">SF-1</strain>
    </source>
</reference>
<dbReference type="InterPro" id="IPR011256">
    <property type="entry name" value="Reg_factor_effector_dom_sf"/>
</dbReference>
<dbReference type="Gene3D" id="1.10.10.60">
    <property type="entry name" value="Homeodomain-like"/>
    <property type="match status" value="2"/>
</dbReference>
<dbReference type="Proteomes" id="UP000031014">
    <property type="component" value="Unassembled WGS sequence"/>
</dbReference>
<comment type="caution">
    <text evidence="5">The sequence shown here is derived from an EMBL/GenBank/DDBJ whole genome shotgun (WGS) entry which is preliminary data.</text>
</comment>
<evidence type="ECO:0000256" key="1">
    <source>
        <dbReference type="ARBA" id="ARBA00023015"/>
    </source>
</evidence>
<accession>A0A0A8X9R7</accession>
<evidence type="ECO:0000256" key="3">
    <source>
        <dbReference type="ARBA" id="ARBA00023163"/>
    </source>
</evidence>
<evidence type="ECO:0000313" key="5">
    <source>
        <dbReference type="EMBL" id="GAM16710.1"/>
    </source>
</evidence>
<dbReference type="PRINTS" id="PR00032">
    <property type="entry name" value="HTHARAC"/>
</dbReference>
<dbReference type="InterPro" id="IPR050959">
    <property type="entry name" value="MarA-like"/>
</dbReference>
<gene>
    <name evidence="5" type="ORF">SAMD00020551_4940</name>
</gene>
<dbReference type="PROSITE" id="PS00041">
    <property type="entry name" value="HTH_ARAC_FAMILY_1"/>
    <property type="match status" value="1"/>
</dbReference>
<dbReference type="Gene3D" id="3.20.80.10">
    <property type="entry name" value="Regulatory factor, effector binding domain"/>
    <property type="match status" value="1"/>
</dbReference>
<dbReference type="SUPFAM" id="SSF46689">
    <property type="entry name" value="Homeodomain-like"/>
    <property type="match status" value="2"/>
</dbReference>
<dbReference type="AlphaFoldDB" id="A0A0A8X9R7"/>
<dbReference type="Pfam" id="PF12833">
    <property type="entry name" value="HTH_18"/>
    <property type="match status" value="1"/>
</dbReference>
<evidence type="ECO:0000313" key="6">
    <source>
        <dbReference type="Proteomes" id="UP000031014"/>
    </source>
</evidence>
<evidence type="ECO:0000256" key="2">
    <source>
        <dbReference type="ARBA" id="ARBA00023125"/>
    </source>
</evidence>
<feature type="domain" description="HTH araC/xylS-type" evidence="4">
    <location>
        <begin position="23"/>
        <end position="120"/>
    </location>
</feature>
<dbReference type="PANTHER" id="PTHR47504:SF5">
    <property type="entry name" value="RIGHT ORIGIN-BINDING PROTEIN"/>
    <property type="match status" value="1"/>
</dbReference>
<name>A0A0A8X9R7_MESS1</name>
<keyword evidence="6" id="KW-1185">Reference proteome</keyword>
<dbReference type="PANTHER" id="PTHR47504">
    <property type="entry name" value="RIGHT ORIGIN-BINDING PROTEIN"/>
    <property type="match status" value="1"/>
</dbReference>
<dbReference type="InterPro" id="IPR010499">
    <property type="entry name" value="AraC_E-bd"/>
</dbReference>
<protein>
    <submittedName>
        <fullName evidence="5">Transcriptional regulator, AraC family</fullName>
    </submittedName>
</protein>
<dbReference type="PROSITE" id="PS01124">
    <property type="entry name" value="HTH_ARAC_FAMILY_2"/>
    <property type="match status" value="1"/>
</dbReference>
<dbReference type="SMART" id="SM00342">
    <property type="entry name" value="HTH_ARAC"/>
    <property type="match status" value="1"/>
</dbReference>
<evidence type="ECO:0000259" key="4">
    <source>
        <dbReference type="PROSITE" id="PS01124"/>
    </source>
</evidence>
<proteinExistence type="predicted"/>
<dbReference type="GO" id="GO:0003700">
    <property type="term" value="F:DNA-binding transcription factor activity"/>
    <property type="evidence" value="ECO:0007669"/>
    <property type="project" value="InterPro"/>
</dbReference>
<dbReference type="GO" id="GO:0043565">
    <property type="term" value="F:sequence-specific DNA binding"/>
    <property type="evidence" value="ECO:0007669"/>
    <property type="project" value="InterPro"/>
</dbReference>
<dbReference type="InterPro" id="IPR018060">
    <property type="entry name" value="HTH_AraC"/>
</dbReference>
<dbReference type="InterPro" id="IPR009057">
    <property type="entry name" value="Homeodomain-like_sf"/>
</dbReference>